<comment type="caution">
    <text evidence="4">The sequence shown here is derived from an EMBL/GenBank/DDBJ whole genome shotgun (WGS) entry which is preliminary data.</text>
</comment>
<keyword evidence="5" id="KW-1185">Reference proteome</keyword>
<dbReference type="Pfam" id="PF01408">
    <property type="entry name" value="GFO_IDH_MocA"/>
    <property type="match status" value="1"/>
</dbReference>
<evidence type="ECO:0000256" key="1">
    <source>
        <dbReference type="ARBA" id="ARBA00023002"/>
    </source>
</evidence>
<evidence type="ECO:0000313" key="4">
    <source>
        <dbReference type="EMBL" id="TVZ05673.1"/>
    </source>
</evidence>
<feature type="domain" description="Gfo/Idh/MocA-like oxidoreductase N-terminal" evidence="2">
    <location>
        <begin position="50"/>
        <end position="134"/>
    </location>
</feature>
<dbReference type="InterPro" id="IPR055170">
    <property type="entry name" value="GFO_IDH_MocA-like_dom"/>
</dbReference>
<dbReference type="EMBL" id="RPFW01000002">
    <property type="protein sequence ID" value="TVZ05673.1"/>
    <property type="molecule type" value="Genomic_DNA"/>
</dbReference>
<proteinExistence type="predicted"/>
<dbReference type="Gene3D" id="3.30.360.10">
    <property type="entry name" value="Dihydrodipicolinate Reductase, domain 2"/>
    <property type="match status" value="1"/>
</dbReference>
<gene>
    <name evidence="4" type="ORF">EAS64_14350</name>
</gene>
<dbReference type="GO" id="GO:0000166">
    <property type="term" value="F:nucleotide binding"/>
    <property type="evidence" value="ECO:0007669"/>
    <property type="project" value="InterPro"/>
</dbReference>
<accession>A0A6P2C814</accession>
<evidence type="ECO:0000259" key="2">
    <source>
        <dbReference type="Pfam" id="PF01408"/>
    </source>
</evidence>
<reference evidence="4 5" key="1">
    <citation type="submission" date="2018-11" db="EMBL/GenBank/DDBJ databases">
        <title>Trebonia kvetii gen.nov., sp.nov., a novel acidophilic actinobacterium, and proposal of the new actinobacterial family Treboniaceae fam. nov.</title>
        <authorList>
            <person name="Rapoport D."/>
            <person name="Sagova-Mareckova M."/>
            <person name="Sedlacek I."/>
            <person name="Provaznik J."/>
            <person name="Kralova S."/>
            <person name="Pavlinic D."/>
            <person name="Benes V."/>
            <person name="Kopecky J."/>
        </authorList>
    </citation>
    <scope>NUCLEOTIDE SEQUENCE [LARGE SCALE GENOMIC DNA]</scope>
    <source>
        <strain evidence="4 5">15Tr583</strain>
    </source>
</reference>
<dbReference type="Gene3D" id="3.40.50.720">
    <property type="entry name" value="NAD(P)-binding Rossmann-like Domain"/>
    <property type="match status" value="1"/>
</dbReference>
<sequence>MARKVIHVALNGVTGRMGYRQHLVRSLLAIREQGGIALDDGNVLYPEPVLVGRSEERLRAIAERHGLSRWTTSLDEVLGDPDIDVYFDTQVTSAREDALRRAIAAGKHVYTEKPVAAAAAAAFALAEAARAAGITHGVVQDKLFLPGMIKLRRLVREGFFGRVLSVRIEFGYWVFEGDGIPAQRPSWNYRAEDGGGIVLDMFPHWTYLLEELFGPVRAVYARRVTHLPRRWDEAGEPYAVTADDAAYAVLEFDGGAVGSVNSSWAVRVNRRELLEVQVDGTHGSAVAGLRNCAVQHKVSTPMPVWNPDLPDPLDYQAMWTDMPDTMAIDNGFKAQWELFLRSAARGEPFRWDLFAGARGVQLAELAMRSSDEGRRVEIPAAGSTVPGGTA</sequence>
<keyword evidence="1" id="KW-0560">Oxidoreductase</keyword>
<name>A0A6P2C814_9ACTN</name>
<dbReference type="GO" id="GO:0016491">
    <property type="term" value="F:oxidoreductase activity"/>
    <property type="evidence" value="ECO:0007669"/>
    <property type="project" value="UniProtKB-KW"/>
</dbReference>
<dbReference type="PANTHER" id="PTHR43818">
    <property type="entry name" value="BCDNA.GH03377"/>
    <property type="match status" value="1"/>
</dbReference>
<protein>
    <submittedName>
        <fullName evidence="4">Gfo/Idh/MocA family oxidoreductase</fullName>
    </submittedName>
</protein>
<dbReference type="InterPro" id="IPR050463">
    <property type="entry name" value="Gfo/Idh/MocA_oxidrdct_glycsds"/>
</dbReference>
<dbReference type="Pfam" id="PF22725">
    <property type="entry name" value="GFO_IDH_MocA_C3"/>
    <property type="match status" value="1"/>
</dbReference>
<dbReference type="SUPFAM" id="SSF51735">
    <property type="entry name" value="NAD(P)-binding Rossmann-fold domains"/>
    <property type="match status" value="1"/>
</dbReference>
<dbReference type="AlphaFoldDB" id="A0A6P2C814"/>
<dbReference type="SUPFAM" id="SSF55347">
    <property type="entry name" value="Glyceraldehyde-3-phosphate dehydrogenase-like, C-terminal domain"/>
    <property type="match status" value="1"/>
</dbReference>
<dbReference type="Proteomes" id="UP000460272">
    <property type="component" value="Unassembled WGS sequence"/>
</dbReference>
<dbReference type="InterPro" id="IPR000683">
    <property type="entry name" value="Gfo/Idh/MocA-like_OxRdtase_N"/>
</dbReference>
<dbReference type="InterPro" id="IPR036291">
    <property type="entry name" value="NAD(P)-bd_dom_sf"/>
</dbReference>
<feature type="domain" description="GFO/IDH/MocA-like oxidoreductase" evidence="3">
    <location>
        <begin position="150"/>
        <end position="285"/>
    </location>
</feature>
<evidence type="ECO:0000259" key="3">
    <source>
        <dbReference type="Pfam" id="PF22725"/>
    </source>
</evidence>
<dbReference type="PANTHER" id="PTHR43818:SF11">
    <property type="entry name" value="BCDNA.GH03377"/>
    <property type="match status" value="1"/>
</dbReference>
<organism evidence="4 5">
    <name type="scientific">Trebonia kvetii</name>
    <dbReference type="NCBI Taxonomy" id="2480626"/>
    <lineage>
        <taxon>Bacteria</taxon>
        <taxon>Bacillati</taxon>
        <taxon>Actinomycetota</taxon>
        <taxon>Actinomycetes</taxon>
        <taxon>Streptosporangiales</taxon>
        <taxon>Treboniaceae</taxon>
        <taxon>Trebonia</taxon>
    </lineage>
</organism>
<dbReference type="OrthoDB" id="9815825at2"/>
<dbReference type="RefSeq" id="WP_145853374.1">
    <property type="nucleotide sequence ID" value="NZ_RPFW01000002.1"/>
</dbReference>
<evidence type="ECO:0000313" key="5">
    <source>
        <dbReference type="Proteomes" id="UP000460272"/>
    </source>
</evidence>